<sequence length="194" mass="21966">MHTLGTYLDTHDIPTLPTYTIMLSYKSGSYVGSTHRNTYVRISSGDTERQASKGSTVRTTTHGRRGGRGRRFQRLRGYAVVQTKKREAPMRMISSVTADQEAVQQWKTENDERRHGPQGTTEVVHQWETSSCSRRSSRTAAPTGSAAATVRRPELRRRRNSDDDAALAAAHFRQRRCERRGATTPWRIARPINP</sequence>
<gene>
    <name evidence="2" type="ORF">Syun_023126</name>
</gene>
<name>A0AAP0I399_9MAGN</name>
<dbReference type="Proteomes" id="UP001420932">
    <property type="component" value="Unassembled WGS sequence"/>
</dbReference>
<comment type="caution">
    <text evidence="2">The sequence shown here is derived from an EMBL/GenBank/DDBJ whole genome shotgun (WGS) entry which is preliminary data.</text>
</comment>
<protein>
    <submittedName>
        <fullName evidence="2">Uncharacterized protein</fullName>
    </submittedName>
</protein>
<feature type="region of interest" description="Disordered" evidence="1">
    <location>
        <begin position="109"/>
        <end position="163"/>
    </location>
</feature>
<evidence type="ECO:0000313" key="2">
    <source>
        <dbReference type="EMBL" id="KAK9107115.1"/>
    </source>
</evidence>
<feature type="compositionally biased region" description="Low complexity" evidence="1">
    <location>
        <begin position="129"/>
        <end position="150"/>
    </location>
</feature>
<proteinExistence type="predicted"/>
<evidence type="ECO:0000256" key="1">
    <source>
        <dbReference type="SAM" id="MobiDB-lite"/>
    </source>
</evidence>
<feature type="region of interest" description="Disordered" evidence="1">
    <location>
        <begin position="44"/>
        <end position="68"/>
    </location>
</feature>
<dbReference type="EMBL" id="JBBNAF010000010">
    <property type="protein sequence ID" value="KAK9107115.1"/>
    <property type="molecule type" value="Genomic_DNA"/>
</dbReference>
<keyword evidence="3" id="KW-1185">Reference proteome</keyword>
<dbReference type="AlphaFoldDB" id="A0AAP0I399"/>
<organism evidence="2 3">
    <name type="scientific">Stephania yunnanensis</name>
    <dbReference type="NCBI Taxonomy" id="152371"/>
    <lineage>
        <taxon>Eukaryota</taxon>
        <taxon>Viridiplantae</taxon>
        <taxon>Streptophyta</taxon>
        <taxon>Embryophyta</taxon>
        <taxon>Tracheophyta</taxon>
        <taxon>Spermatophyta</taxon>
        <taxon>Magnoliopsida</taxon>
        <taxon>Ranunculales</taxon>
        <taxon>Menispermaceae</taxon>
        <taxon>Menispermoideae</taxon>
        <taxon>Cissampelideae</taxon>
        <taxon>Stephania</taxon>
    </lineage>
</organism>
<accession>A0AAP0I399</accession>
<evidence type="ECO:0000313" key="3">
    <source>
        <dbReference type="Proteomes" id="UP001420932"/>
    </source>
</evidence>
<reference evidence="2 3" key="1">
    <citation type="submission" date="2024-01" db="EMBL/GenBank/DDBJ databases">
        <title>Genome assemblies of Stephania.</title>
        <authorList>
            <person name="Yang L."/>
        </authorList>
    </citation>
    <scope>NUCLEOTIDE SEQUENCE [LARGE SCALE GENOMIC DNA]</scope>
    <source>
        <strain evidence="2">YNDBR</strain>
        <tissue evidence="2">Leaf</tissue>
    </source>
</reference>